<name>A0A975SVD7_9ACTN</name>
<dbReference type="GO" id="GO:0016987">
    <property type="term" value="F:sigma factor activity"/>
    <property type="evidence" value="ECO:0007669"/>
    <property type="project" value="UniProtKB-KW"/>
</dbReference>
<evidence type="ECO:0000256" key="1">
    <source>
        <dbReference type="ARBA" id="ARBA00023015"/>
    </source>
</evidence>
<keyword evidence="2" id="KW-0731">Sigma factor</keyword>
<dbReference type="KEGG" id="nps:KRR39_13050"/>
<dbReference type="InterPro" id="IPR014284">
    <property type="entry name" value="RNA_pol_sigma-70_dom"/>
</dbReference>
<dbReference type="PANTHER" id="PTHR43133:SF57">
    <property type="entry name" value="RNA POLYMERASE SIGMA-70 FACTOR"/>
    <property type="match status" value="1"/>
</dbReference>
<keyword evidence="1" id="KW-0805">Transcription regulation</keyword>
<dbReference type="PANTHER" id="PTHR43133">
    <property type="entry name" value="RNA POLYMERASE ECF-TYPE SIGMA FACTO"/>
    <property type="match status" value="1"/>
</dbReference>
<gene>
    <name evidence="5" type="ORF">KRR39_13050</name>
</gene>
<accession>A0A975SVD7</accession>
<dbReference type="InterPro" id="IPR007630">
    <property type="entry name" value="RNA_pol_sigma70_r4"/>
</dbReference>
<keyword evidence="3" id="KW-0804">Transcription</keyword>
<dbReference type="AlphaFoldDB" id="A0A975SVD7"/>
<dbReference type="Proteomes" id="UP000683575">
    <property type="component" value="Chromosome"/>
</dbReference>
<keyword evidence="6" id="KW-1185">Reference proteome</keyword>
<proteinExistence type="predicted"/>
<dbReference type="Pfam" id="PF04545">
    <property type="entry name" value="Sigma70_r4"/>
    <property type="match status" value="1"/>
</dbReference>
<dbReference type="GO" id="GO:0006352">
    <property type="term" value="P:DNA-templated transcription initiation"/>
    <property type="evidence" value="ECO:0007669"/>
    <property type="project" value="InterPro"/>
</dbReference>
<dbReference type="CDD" id="cd06171">
    <property type="entry name" value="Sigma70_r4"/>
    <property type="match status" value="1"/>
</dbReference>
<dbReference type="EMBL" id="CP077062">
    <property type="protein sequence ID" value="QWZ06507.1"/>
    <property type="molecule type" value="Genomic_DNA"/>
</dbReference>
<evidence type="ECO:0000313" key="6">
    <source>
        <dbReference type="Proteomes" id="UP000683575"/>
    </source>
</evidence>
<evidence type="ECO:0000313" key="5">
    <source>
        <dbReference type="EMBL" id="QWZ06507.1"/>
    </source>
</evidence>
<dbReference type="NCBIfam" id="TIGR02937">
    <property type="entry name" value="sigma70-ECF"/>
    <property type="match status" value="1"/>
</dbReference>
<evidence type="ECO:0000259" key="4">
    <source>
        <dbReference type="Pfam" id="PF04545"/>
    </source>
</evidence>
<feature type="domain" description="RNA polymerase sigma-70 region 4" evidence="4">
    <location>
        <begin position="124"/>
        <end position="172"/>
    </location>
</feature>
<sequence length="182" mass="19845">MHQLNDEVVAAAVAGDSDALGTVYTVLAPQVLGYLRAHGAEDPEGLTNEVFLHVMRRLGGLVGGTTGLRTFVFSVAHARLVDDVRRRARHPVEHAYDAELDDRRVPSAESAALADVDGEHLRELLGRLNEDQRSVITLRVLGDLTIEQTADILGKTSGAVKQLQRRGLLALRSLVDREEVAR</sequence>
<evidence type="ECO:0000256" key="3">
    <source>
        <dbReference type="ARBA" id="ARBA00023163"/>
    </source>
</evidence>
<evidence type="ECO:0000256" key="2">
    <source>
        <dbReference type="ARBA" id="ARBA00023082"/>
    </source>
</evidence>
<protein>
    <submittedName>
        <fullName evidence="5">Sigma-70 family RNA polymerase sigma factor</fullName>
    </submittedName>
</protein>
<dbReference type="RefSeq" id="WP_216937473.1">
    <property type="nucleotide sequence ID" value="NZ_CP077062.1"/>
</dbReference>
<dbReference type="InterPro" id="IPR039425">
    <property type="entry name" value="RNA_pol_sigma-70-like"/>
</dbReference>
<reference evidence="5" key="1">
    <citation type="submission" date="2021-06" db="EMBL/GenBank/DDBJ databases">
        <title>Complete genome sequence of Nocardioides sp. G188.</title>
        <authorList>
            <person name="Im W.-T."/>
        </authorList>
    </citation>
    <scope>NUCLEOTIDE SEQUENCE</scope>
    <source>
        <strain evidence="5">G188</strain>
    </source>
</reference>
<organism evidence="5 6">
    <name type="scientific">Nocardioides panacis</name>
    <dbReference type="NCBI Taxonomy" id="2849501"/>
    <lineage>
        <taxon>Bacteria</taxon>
        <taxon>Bacillati</taxon>
        <taxon>Actinomycetota</taxon>
        <taxon>Actinomycetes</taxon>
        <taxon>Propionibacteriales</taxon>
        <taxon>Nocardioidaceae</taxon>
        <taxon>Nocardioides</taxon>
    </lineage>
</organism>